<keyword evidence="3" id="KW-0597">Phosphoprotein</keyword>
<dbReference type="SUPFAM" id="SSF52172">
    <property type="entry name" value="CheY-like"/>
    <property type="match status" value="1"/>
</dbReference>
<dbReference type="PANTHER" id="PTHR48111">
    <property type="entry name" value="REGULATOR OF RPOS"/>
    <property type="match status" value="1"/>
</dbReference>
<sequence>MKILIADDEPLARARIKRLLATNELCTVVGEASNGEQVIELCKQLQPDLVMLDINMPKQSGLEVAAELKQFSIPPAVMFLTAHPEYALTAFELAVDGYLVKPVSEQALTKAMAQLSKLNRTQVLTPENNYICYQLAGVLRRVNIDDVICCIAEQKYTRVVFFEGEALVEQSLKQLEQTYPLQLLRIHRNTLVNKQQIVSLNSPSSGGHTVTMKQFKEPLSVSRRELKNVKAVMGKK</sequence>
<organism evidence="6 7">
    <name type="scientific">Pseudoalteromonas lipolytica</name>
    <dbReference type="NCBI Taxonomy" id="570156"/>
    <lineage>
        <taxon>Bacteria</taxon>
        <taxon>Pseudomonadati</taxon>
        <taxon>Pseudomonadota</taxon>
        <taxon>Gammaproteobacteria</taxon>
        <taxon>Alteromonadales</taxon>
        <taxon>Pseudoalteromonadaceae</taxon>
        <taxon>Pseudoalteromonas</taxon>
    </lineage>
</organism>
<dbReference type="Gene3D" id="3.40.50.2300">
    <property type="match status" value="1"/>
</dbReference>
<evidence type="ECO:0000256" key="1">
    <source>
        <dbReference type="ARBA" id="ARBA00023012"/>
    </source>
</evidence>
<evidence type="ECO:0000256" key="3">
    <source>
        <dbReference type="PROSITE-ProRule" id="PRU00169"/>
    </source>
</evidence>
<dbReference type="STRING" id="570156.AOG27_04320"/>
<dbReference type="Gene3D" id="2.40.50.1020">
    <property type="entry name" value="LytTr DNA-binding domain"/>
    <property type="match status" value="1"/>
</dbReference>
<dbReference type="AlphaFoldDB" id="A0A0P7ER24"/>
<dbReference type="GO" id="GO:0032993">
    <property type="term" value="C:protein-DNA complex"/>
    <property type="evidence" value="ECO:0007669"/>
    <property type="project" value="TreeGrafter"/>
</dbReference>
<evidence type="ECO:0000313" key="7">
    <source>
        <dbReference type="Proteomes" id="UP000050378"/>
    </source>
</evidence>
<dbReference type="GO" id="GO:0005829">
    <property type="term" value="C:cytosol"/>
    <property type="evidence" value="ECO:0007669"/>
    <property type="project" value="TreeGrafter"/>
</dbReference>
<dbReference type="InterPro" id="IPR011006">
    <property type="entry name" value="CheY-like_superfamily"/>
</dbReference>
<dbReference type="PATRIC" id="fig|570156.3.peg.847"/>
<dbReference type="GO" id="GO:0000976">
    <property type="term" value="F:transcription cis-regulatory region binding"/>
    <property type="evidence" value="ECO:0007669"/>
    <property type="project" value="TreeGrafter"/>
</dbReference>
<protein>
    <submittedName>
        <fullName evidence="6">Chemotaxis protein CheY</fullName>
    </submittedName>
</protein>
<dbReference type="Proteomes" id="UP000050378">
    <property type="component" value="Unassembled WGS sequence"/>
</dbReference>
<proteinExistence type="predicted"/>
<dbReference type="PROSITE" id="PS50110">
    <property type="entry name" value="RESPONSE_REGULATORY"/>
    <property type="match status" value="1"/>
</dbReference>
<dbReference type="PROSITE" id="PS50930">
    <property type="entry name" value="HTH_LYTTR"/>
    <property type="match status" value="1"/>
</dbReference>
<name>A0A0P7ER24_9GAMM</name>
<dbReference type="EMBL" id="LJTC01000002">
    <property type="protein sequence ID" value="KPM85197.1"/>
    <property type="molecule type" value="Genomic_DNA"/>
</dbReference>
<dbReference type="Pfam" id="PF00072">
    <property type="entry name" value="Response_reg"/>
    <property type="match status" value="1"/>
</dbReference>
<keyword evidence="1" id="KW-0902">Two-component regulatory system</keyword>
<dbReference type="SMART" id="SM00850">
    <property type="entry name" value="LytTR"/>
    <property type="match status" value="1"/>
</dbReference>
<dbReference type="OrthoDB" id="236568at2"/>
<dbReference type="Pfam" id="PF04397">
    <property type="entry name" value="LytTR"/>
    <property type="match status" value="1"/>
</dbReference>
<evidence type="ECO:0000256" key="2">
    <source>
        <dbReference type="ARBA" id="ARBA00023125"/>
    </source>
</evidence>
<dbReference type="InterPro" id="IPR039420">
    <property type="entry name" value="WalR-like"/>
</dbReference>
<gene>
    <name evidence="6" type="ORF">AOG27_04320</name>
</gene>
<feature type="modified residue" description="4-aspartylphosphate" evidence="3">
    <location>
        <position position="53"/>
    </location>
</feature>
<reference evidence="6 7" key="1">
    <citation type="submission" date="2015-09" db="EMBL/GenBank/DDBJ databases">
        <title>Draft Genome Sequence of Pseudoalteromonas lipolytica UCD-48B.</title>
        <authorList>
            <person name="Krusor M."/>
            <person name="Coil D.A."/>
            <person name="Lang J.M."/>
            <person name="Eisen J.A."/>
            <person name="Alexiev A."/>
        </authorList>
    </citation>
    <scope>NUCLEOTIDE SEQUENCE [LARGE SCALE GENOMIC DNA]</scope>
    <source>
        <strain evidence="6 7">UCD-48B</strain>
    </source>
</reference>
<evidence type="ECO:0000259" key="5">
    <source>
        <dbReference type="PROSITE" id="PS50930"/>
    </source>
</evidence>
<feature type="domain" description="Response regulatory" evidence="4">
    <location>
        <begin position="2"/>
        <end position="116"/>
    </location>
</feature>
<accession>A0A0P7ER24</accession>
<feature type="domain" description="HTH LytTR-type" evidence="5">
    <location>
        <begin position="142"/>
        <end position="235"/>
    </location>
</feature>
<dbReference type="GO" id="GO:0006355">
    <property type="term" value="P:regulation of DNA-templated transcription"/>
    <property type="evidence" value="ECO:0007669"/>
    <property type="project" value="TreeGrafter"/>
</dbReference>
<evidence type="ECO:0000313" key="6">
    <source>
        <dbReference type="EMBL" id="KPM85197.1"/>
    </source>
</evidence>
<dbReference type="InterPro" id="IPR007492">
    <property type="entry name" value="LytTR_DNA-bd_dom"/>
</dbReference>
<dbReference type="PANTHER" id="PTHR48111:SF3">
    <property type="entry name" value="TRANSCRIPTIONAL REGULATORY PROTEIN BTSR"/>
    <property type="match status" value="1"/>
</dbReference>
<dbReference type="GO" id="GO:0000156">
    <property type="term" value="F:phosphorelay response regulator activity"/>
    <property type="evidence" value="ECO:0007669"/>
    <property type="project" value="TreeGrafter"/>
</dbReference>
<dbReference type="InterPro" id="IPR001789">
    <property type="entry name" value="Sig_transdc_resp-reg_receiver"/>
</dbReference>
<evidence type="ECO:0000259" key="4">
    <source>
        <dbReference type="PROSITE" id="PS50110"/>
    </source>
</evidence>
<dbReference type="SMART" id="SM00448">
    <property type="entry name" value="REC"/>
    <property type="match status" value="1"/>
</dbReference>
<keyword evidence="2" id="KW-0238">DNA-binding</keyword>
<comment type="caution">
    <text evidence="6">The sequence shown here is derived from an EMBL/GenBank/DDBJ whole genome shotgun (WGS) entry which is preliminary data.</text>
</comment>